<proteinExistence type="predicted"/>
<organism evidence="1 2">
    <name type="scientific">Nocardia aobensis</name>
    <dbReference type="NCBI Taxonomy" id="257277"/>
    <lineage>
        <taxon>Bacteria</taxon>
        <taxon>Bacillati</taxon>
        <taxon>Actinomycetota</taxon>
        <taxon>Actinomycetes</taxon>
        <taxon>Mycobacteriales</taxon>
        <taxon>Nocardiaceae</taxon>
        <taxon>Nocardia</taxon>
    </lineage>
</organism>
<accession>A0ABW6P5I2</accession>
<dbReference type="Proteomes" id="UP001601442">
    <property type="component" value="Unassembled WGS sequence"/>
</dbReference>
<reference evidence="1 2" key="1">
    <citation type="submission" date="2024-10" db="EMBL/GenBank/DDBJ databases">
        <title>The Natural Products Discovery Center: Release of the First 8490 Sequenced Strains for Exploring Actinobacteria Biosynthetic Diversity.</title>
        <authorList>
            <person name="Kalkreuter E."/>
            <person name="Kautsar S.A."/>
            <person name="Yang D."/>
            <person name="Bader C.D."/>
            <person name="Teijaro C.N."/>
            <person name="Fluegel L."/>
            <person name="Davis C.M."/>
            <person name="Simpson J.R."/>
            <person name="Lauterbach L."/>
            <person name="Steele A.D."/>
            <person name="Gui C."/>
            <person name="Meng S."/>
            <person name="Li G."/>
            <person name="Viehrig K."/>
            <person name="Ye F."/>
            <person name="Su P."/>
            <person name="Kiefer A.F."/>
            <person name="Nichols A."/>
            <person name="Cepeda A.J."/>
            <person name="Yan W."/>
            <person name="Fan B."/>
            <person name="Jiang Y."/>
            <person name="Adhikari A."/>
            <person name="Zheng C.-J."/>
            <person name="Schuster L."/>
            <person name="Cowan T.M."/>
            <person name="Smanski M.J."/>
            <person name="Chevrette M.G."/>
            <person name="De Carvalho L.P.S."/>
            <person name="Shen B."/>
        </authorList>
    </citation>
    <scope>NUCLEOTIDE SEQUENCE [LARGE SCALE GENOMIC DNA]</scope>
    <source>
        <strain evidence="1 2">NPDC004119</strain>
    </source>
</reference>
<protein>
    <submittedName>
        <fullName evidence="1">Uncharacterized protein</fullName>
    </submittedName>
</protein>
<dbReference type="RefSeq" id="WP_387395407.1">
    <property type="nucleotide sequence ID" value="NZ_JBIAMT010000003.1"/>
</dbReference>
<dbReference type="EMBL" id="JBIAMT010000003">
    <property type="protein sequence ID" value="MFF0498226.1"/>
    <property type="molecule type" value="Genomic_DNA"/>
</dbReference>
<sequence length="45" mass="4852">MGDVSLWQALDSAAKDVAELLNGSWTGDYADEFDGICDSSSKRAR</sequence>
<keyword evidence="2" id="KW-1185">Reference proteome</keyword>
<evidence type="ECO:0000313" key="1">
    <source>
        <dbReference type="EMBL" id="MFF0498226.1"/>
    </source>
</evidence>
<comment type="caution">
    <text evidence="1">The sequence shown here is derived from an EMBL/GenBank/DDBJ whole genome shotgun (WGS) entry which is preliminary data.</text>
</comment>
<name>A0ABW6P5I2_9NOCA</name>
<evidence type="ECO:0000313" key="2">
    <source>
        <dbReference type="Proteomes" id="UP001601442"/>
    </source>
</evidence>
<gene>
    <name evidence="1" type="ORF">ACFYU5_17590</name>
</gene>